<organism evidence="1 2">
    <name type="scientific">Paraburkholderia ribeironis</name>
    <dbReference type="NCBI Taxonomy" id="1247936"/>
    <lineage>
        <taxon>Bacteria</taxon>
        <taxon>Pseudomonadati</taxon>
        <taxon>Pseudomonadota</taxon>
        <taxon>Betaproteobacteria</taxon>
        <taxon>Burkholderiales</taxon>
        <taxon>Burkholderiaceae</taxon>
        <taxon>Paraburkholderia</taxon>
    </lineage>
</organism>
<evidence type="ECO:0000313" key="1">
    <source>
        <dbReference type="EMBL" id="SIT47517.1"/>
    </source>
</evidence>
<dbReference type="Proteomes" id="UP000187012">
    <property type="component" value="Unassembled WGS sequence"/>
</dbReference>
<keyword evidence="2" id="KW-1185">Reference proteome</keyword>
<evidence type="ECO:0000313" key="2">
    <source>
        <dbReference type="Proteomes" id="UP000187012"/>
    </source>
</evidence>
<proteinExistence type="predicted"/>
<dbReference type="AlphaFoldDB" id="A0A1N7SKM1"/>
<name>A0A1N7SKM1_9BURK</name>
<reference evidence="1 2" key="1">
    <citation type="submission" date="2016-12" db="EMBL/GenBank/DDBJ databases">
        <authorList>
            <person name="Song W.-J."/>
            <person name="Kurnit D.M."/>
        </authorList>
    </citation>
    <scope>NUCLEOTIDE SEQUENCE [LARGE SCALE GENOMIC DNA]</scope>
    <source>
        <strain evidence="1 2">STM7296</strain>
    </source>
</reference>
<accession>A0A1N7SKM1</accession>
<gene>
    <name evidence="1" type="ORF">BN2475_750020</name>
</gene>
<protein>
    <submittedName>
        <fullName evidence="1">Uncharacterized protein</fullName>
    </submittedName>
</protein>
<dbReference type="EMBL" id="CYGX02000075">
    <property type="protein sequence ID" value="SIT47517.1"/>
    <property type="molecule type" value="Genomic_DNA"/>
</dbReference>
<sequence>MRTRIEAGHVGLESNEMATCIPFMHEPGGNVIVALGMREGDYHACIVKTPANGGSETAHTASNESNAFSRHDVPLADRGRWRPVIAPIC</sequence>